<dbReference type="Gene3D" id="3.90.1300.10">
    <property type="entry name" value="Amidase signature (AS) domain"/>
    <property type="match status" value="1"/>
</dbReference>
<accession>A0AAX3WHT5</accession>
<dbReference type="AlphaFoldDB" id="A0AAX3WHT5"/>
<dbReference type="InterPro" id="IPR036928">
    <property type="entry name" value="AS_sf"/>
</dbReference>
<name>A0AAX3WHT5_METEX</name>
<dbReference type="EMBL" id="CP073633">
    <property type="protein sequence ID" value="WHQ69584.1"/>
    <property type="molecule type" value="Genomic_DNA"/>
</dbReference>
<dbReference type="SUPFAM" id="SSF75304">
    <property type="entry name" value="Amidase signature (AS) enzymes"/>
    <property type="match status" value="1"/>
</dbReference>
<reference evidence="1" key="1">
    <citation type="journal article" date="2022" name="Biotechnol. Bioprocess Eng.">
        <title>Pan-genome Analysis Reveals Comparative Genomic Features of Central Metabolic Pathways in Methylorubrum extorquens.</title>
        <authorList>
            <person name="Lee G.M."/>
            <person name="Scott-Nevros Z.K."/>
            <person name="Lee S.-M."/>
            <person name="Kim D."/>
        </authorList>
    </citation>
    <scope>NUCLEOTIDE SEQUENCE</scope>
    <source>
        <strain evidence="1">ATCC 55366</strain>
    </source>
</reference>
<sequence length="58" mass="5983">MPLNVTGLPGLSMRFGTSREGLPINVQLVGSWQAETTILHAASGLEGVNPVGSLHASL</sequence>
<evidence type="ECO:0000313" key="2">
    <source>
        <dbReference type="Proteomes" id="UP001223720"/>
    </source>
</evidence>
<dbReference type="Proteomes" id="UP001223720">
    <property type="component" value="Chromosome"/>
</dbReference>
<dbReference type="RefSeq" id="WP_082490149.1">
    <property type="nucleotide sequence ID" value="NZ_CP073633.1"/>
</dbReference>
<protein>
    <submittedName>
        <fullName evidence="1">Glutamyl-tRNA(Gln) amidotransferase</fullName>
    </submittedName>
</protein>
<proteinExistence type="predicted"/>
<organism evidence="1 2">
    <name type="scientific">Methylorubrum extorquens</name>
    <name type="common">Methylobacterium dichloromethanicum</name>
    <name type="synonym">Methylobacterium extorquens</name>
    <dbReference type="NCBI Taxonomy" id="408"/>
    <lineage>
        <taxon>Bacteria</taxon>
        <taxon>Pseudomonadati</taxon>
        <taxon>Pseudomonadota</taxon>
        <taxon>Alphaproteobacteria</taxon>
        <taxon>Hyphomicrobiales</taxon>
        <taxon>Methylobacteriaceae</taxon>
        <taxon>Methylorubrum</taxon>
    </lineage>
</organism>
<evidence type="ECO:0000313" key="1">
    <source>
        <dbReference type="EMBL" id="WHQ69584.1"/>
    </source>
</evidence>
<gene>
    <name evidence="1" type="ORF">KEC54_25200</name>
</gene>